<dbReference type="GO" id="GO:0016616">
    <property type="term" value="F:oxidoreductase activity, acting on the CH-OH group of donors, NAD or NADP as acceptor"/>
    <property type="evidence" value="ECO:0007669"/>
    <property type="project" value="InterPro"/>
</dbReference>
<comment type="cofactor">
    <cofactor evidence="1">
        <name>Mn(2+)</name>
        <dbReference type="ChEBI" id="CHEBI:29035"/>
    </cofactor>
</comment>
<dbReference type="OrthoDB" id="10261637at2759"/>
<evidence type="ECO:0000256" key="9">
    <source>
        <dbReference type="ARBA" id="ARBA00022840"/>
    </source>
</evidence>
<dbReference type="GO" id="GO:0051287">
    <property type="term" value="F:NAD binding"/>
    <property type="evidence" value="ECO:0007669"/>
    <property type="project" value="UniProtKB-UniRule"/>
</dbReference>
<evidence type="ECO:0000256" key="2">
    <source>
        <dbReference type="ARBA" id="ARBA00001946"/>
    </source>
</evidence>
<dbReference type="Pfam" id="PF00180">
    <property type="entry name" value="Iso_dh"/>
    <property type="match status" value="1"/>
</dbReference>
<sequence>MTQMVCTSAWISHDAERRHLPPPPPAKYGGRHTVTLIPGDGIGPELMLHVKEVFRHACVPVDFEEVRVDAESSEEDVNNAIMAIRRNGVAIKGNIETNHNLPPSYKSRNNLIRLDLYANVIHCRSLPGVETRHRDIDILIVRENTEGEYSSLEHESVAGVVESLKIITAGRSRRIAHYAFRLARAASRRSVTAVHKANIMKLGDGLFLQCCKEVAAEYPEIAFQSMIVDNTTMQLVSRPQQFDVMVMPNLYGNIVNNVCAGLVGGPGLVPGANYGHDYAVFETATRNTGKSIANRNIANPTAALLAGCMMLDHLRLHSYASTIRQAVLSSLDDPRTHTPDIGGQGTTSGAVQSIISHLPRS</sequence>
<gene>
    <name evidence="17" type="ORF">AV530_013823</name>
</gene>
<comment type="similarity">
    <text evidence="4 15">Belongs to the isocitrate and isopropylmalate dehydrogenases family.</text>
</comment>
<dbReference type="PANTHER" id="PTHR11835">
    <property type="entry name" value="DECARBOXYLATING DEHYDROGENASES-ISOCITRATE, ISOPROPYLMALATE, TARTRATE"/>
    <property type="match status" value="1"/>
</dbReference>
<evidence type="ECO:0000256" key="7">
    <source>
        <dbReference type="ARBA" id="ARBA00022723"/>
    </source>
</evidence>
<dbReference type="STRING" id="372326.A0A1V4JU72"/>
<comment type="caution">
    <text evidence="17">The sequence shown here is derived from an EMBL/GenBank/DDBJ whole genome shotgun (WGS) entry which is preliminary data.</text>
</comment>
<dbReference type="GO" id="GO:0000287">
    <property type="term" value="F:magnesium ion binding"/>
    <property type="evidence" value="ECO:0007669"/>
    <property type="project" value="UniProtKB-UniRule"/>
</dbReference>
<keyword evidence="7" id="KW-0479">Metal-binding</keyword>
<accession>A0A1V4JU72</accession>
<keyword evidence="10" id="KW-0460">Magnesium</keyword>
<keyword evidence="12 15" id="KW-0496">Mitochondrion</keyword>
<name>A0A1V4JU72_PATFA</name>
<keyword evidence="8" id="KW-0547">Nucleotide-binding</keyword>
<evidence type="ECO:0000256" key="15">
    <source>
        <dbReference type="RuleBase" id="RU361266"/>
    </source>
</evidence>
<dbReference type="AlphaFoldDB" id="A0A1V4JU72"/>
<evidence type="ECO:0000256" key="11">
    <source>
        <dbReference type="ARBA" id="ARBA00022946"/>
    </source>
</evidence>
<dbReference type="SUPFAM" id="SSF53659">
    <property type="entry name" value="Isocitrate/Isopropylmalate dehydrogenase-like"/>
    <property type="match status" value="1"/>
</dbReference>
<comment type="subcellular location">
    <subcellularLocation>
        <location evidence="3 15">Mitochondrion</location>
    </subcellularLocation>
</comment>
<dbReference type="InterPro" id="IPR019818">
    <property type="entry name" value="IsoCit/isopropylmalate_DH_CS"/>
</dbReference>
<dbReference type="InterPro" id="IPR024084">
    <property type="entry name" value="IsoPropMal-DH-like_dom"/>
</dbReference>
<evidence type="ECO:0000313" key="17">
    <source>
        <dbReference type="EMBL" id="OPJ75237.1"/>
    </source>
</evidence>
<evidence type="ECO:0000256" key="8">
    <source>
        <dbReference type="ARBA" id="ARBA00022741"/>
    </source>
</evidence>
<protein>
    <recommendedName>
        <fullName evidence="15">Isocitrate dehydrogenase [NAD] subunit, mitochondrial</fullName>
    </recommendedName>
</protein>
<evidence type="ECO:0000256" key="13">
    <source>
        <dbReference type="ARBA" id="ARBA00023211"/>
    </source>
</evidence>
<evidence type="ECO:0000256" key="4">
    <source>
        <dbReference type="ARBA" id="ARBA00007769"/>
    </source>
</evidence>
<evidence type="ECO:0000256" key="3">
    <source>
        <dbReference type="ARBA" id="ARBA00004173"/>
    </source>
</evidence>
<reference evidence="17 18" key="1">
    <citation type="submission" date="2016-02" db="EMBL/GenBank/DDBJ databases">
        <title>Band-tailed pigeon sequencing and assembly.</title>
        <authorList>
            <person name="Soares A.E."/>
            <person name="Novak B.J."/>
            <person name="Rice E.S."/>
            <person name="O'Connell B."/>
            <person name="Chang D."/>
            <person name="Weber S."/>
            <person name="Shapiro B."/>
        </authorList>
    </citation>
    <scope>NUCLEOTIDE SEQUENCE [LARGE SCALE GENOMIC DNA]</scope>
    <source>
        <strain evidence="17">BTP2013</strain>
        <tissue evidence="17">Blood</tissue>
    </source>
</reference>
<dbReference type="Proteomes" id="UP000190648">
    <property type="component" value="Unassembled WGS sequence"/>
</dbReference>
<dbReference type="Gene3D" id="3.40.718.10">
    <property type="entry name" value="Isopropylmalate Dehydrogenase"/>
    <property type="match status" value="1"/>
</dbReference>
<keyword evidence="18" id="KW-1185">Reference proteome</keyword>
<dbReference type="InterPro" id="IPR004434">
    <property type="entry name" value="Isocitrate_DH_NAD"/>
</dbReference>
<evidence type="ECO:0000256" key="12">
    <source>
        <dbReference type="ARBA" id="ARBA00023128"/>
    </source>
</evidence>
<dbReference type="GO" id="GO:0006099">
    <property type="term" value="P:tricarboxylic acid cycle"/>
    <property type="evidence" value="ECO:0007669"/>
    <property type="project" value="UniProtKB-UniRule"/>
</dbReference>
<comment type="cofactor">
    <cofactor evidence="2">
        <name>Mg(2+)</name>
        <dbReference type="ChEBI" id="CHEBI:18420"/>
    </cofactor>
</comment>
<evidence type="ECO:0000259" key="16">
    <source>
        <dbReference type="SMART" id="SM01329"/>
    </source>
</evidence>
<dbReference type="SMART" id="SM01329">
    <property type="entry name" value="Iso_dh"/>
    <property type="match status" value="1"/>
</dbReference>
<keyword evidence="11 15" id="KW-0809">Transit peptide</keyword>
<evidence type="ECO:0000256" key="1">
    <source>
        <dbReference type="ARBA" id="ARBA00001936"/>
    </source>
</evidence>
<dbReference type="FunFam" id="3.40.718.10:FF:000011">
    <property type="entry name" value="Isocitrate dehydrogenase [NAD] subunit, mitochondrial"/>
    <property type="match status" value="1"/>
</dbReference>
<keyword evidence="6 15" id="KW-0816">Tricarboxylic acid cycle</keyword>
<evidence type="ECO:0000256" key="6">
    <source>
        <dbReference type="ARBA" id="ARBA00022532"/>
    </source>
</evidence>
<evidence type="ECO:0000256" key="5">
    <source>
        <dbReference type="ARBA" id="ARBA00011525"/>
    </source>
</evidence>
<dbReference type="GO" id="GO:0005739">
    <property type="term" value="C:mitochondrion"/>
    <property type="evidence" value="ECO:0007669"/>
    <property type="project" value="UniProtKB-SubCell"/>
</dbReference>
<keyword evidence="9" id="KW-0067">ATP-binding</keyword>
<comment type="function">
    <text evidence="14">Regulatory subunit which plays a role in the allosteric regulation of the enzyme catalyzing the decarboxylation of isocitrate (ICT) into alpha-ketoglutarate. The heterodimer composed of the alpha (IDH3A) and beta (IDH3B) subunits and the heterodimer composed of the alpha (IDH3A) and gamma (IDH3G) subunits, have considerable basal activity but the full activity of the heterotetramer (containing two subunits of IDH3A, one of IDH3B and one of IDH3G) requires the assembly and cooperative function of both heterodimers.</text>
</comment>
<comment type="subunit">
    <text evidence="5">Heterooligomer of subunits alpha (IDH3A), beta (IDH3B), and gamma (IDH3G) in the apparent ratio of 2:1:1. The heterodimer containing one IDH3A and one IDH3B subunit and the heterodimer containing one IDH3A and one IDH3G subunit assemble into a heterotetramer (which contains two subunits of IDH3A, one of IDH3B and one of IDH3G) and further into the heterooctamer.</text>
</comment>
<evidence type="ECO:0000256" key="14">
    <source>
        <dbReference type="ARBA" id="ARBA00049641"/>
    </source>
</evidence>
<keyword evidence="13" id="KW-0464">Manganese</keyword>
<dbReference type="GO" id="GO:0006102">
    <property type="term" value="P:isocitrate metabolic process"/>
    <property type="evidence" value="ECO:0007669"/>
    <property type="project" value="TreeGrafter"/>
</dbReference>
<dbReference type="NCBIfam" id="TIGR00175">
    <property type="entry name" value="mito_nad_idh"/>
    <property type="match status" value="1"/>
</dbReference>
<organism evidence="17 18">
    <name type="scientific">Patagioenas fasciata monilis</name>
    <dbReference type="NCBI Taxonomy" id="372326"/>
    <lineage>
        <taxon>Eukaryota</taxon>
        <taxon>Metazoa</taxon>
        <taxon>Chordata</taxon>
        <taxon>Craniata</taxon>
        <taxon>Vertebrata</taxon>
        <taxon>Euteleostomi</taxon>
        <taxon>Archelosauria</taxon>
        <taxon>Archosauria</taxon>
        <taxon>Dinosauria</taxon>
        <taxon>Saurischia</taxon>
        <taxon>Theropoda</taxon>
        <taxon>Coelurosauria</taxon>
        <taxon>Aves</taxon>
        <taxon>Neognathae</taxon>
        <taxon>Neoaves</taxon>
        <taxon>Columbimorphae</taxon>
        <taxon>Columbiformes</taxon>
        <taxon>Columbidae</taxon>
        <taxon>Patagioenas</taxon>
    </lineage>
</organism>
<feature type="domain" description="Isopropylmalate dehydrogenase-like" evidence="16">
    <location>
        <begin position="33"/>
        <end position="354"/>
    </location>
</feature>
<dbReference type="PANTHER" id="PTHR11835:SF60">
    <property type="entry name" value="ISOCITRATE DEHYDROGENASE [NAD] SUBUNIT, MITOCHONDRIAL"/>
    <property type="match status" value="1"/>
</dbReference>
<dbReference type="EMBL" id="LSYS01006489">
    <property type="protein sequence ID" value="OPJ75237.1"/>
    <property type="molecule type" value="Genomic_DNA"/>
</dbReference>
<dbReference type="PROSITE" id="PS00470">
    <property type="entry name" value="IDH_IMDH"/>
    <property type="match status" value="1"/>
</dbReference>
<evidence type="ECO:0000256" key="10">
    <source>
        <dbReference type="ARBA" id="ARBA00022842"/>
    </source>
</evidence>
<dbReference type="GO" id="GO:0005524">
    <property type="term" value="F:ATP binding"/>
    <property type="evidence" value="ECO:0007669"/>
    <property type="project" value="UniProtKB-KW"/>
</dbReference>
<proteinExistence type="inferred from homology"/>
<evidence type="ECO:0000313" key="18">
    <source>
        <dbReference type="Proteomes" id="UP000190648"/>
    </source>
</evidence>